<evidence type="ECO:0000313" key="3">
    <source>
        <dbReference type="EMBL" id="QPC48490.1"/>
    </source>
</evidence>
<accession>A0A7S8CEH1</accession>
<feature type="transmembrane region" description="Helical" evidence="1">
    <location>
        <begin position="155"/>
        <end position="171"/>
    </location>
</feature>
<dbReference type="AlphaFoldDB" id="A0A7S8CEH1"/>
<reference evidence="3 4" key="1">
    <citation type="submission" date="2019-07" db="EMBL/GenBank/DDBJ databases">
        <title>Genome sequence of 2 isolates from Red Sea Mangroves.</title>
        <authorList>
            <person name="Sefrji F."/>
            <person name="Michoud G."/>
            <person name="Merlino G."/>
            <person name="Daffonchio D."/>
        </authorList>
    </citation>
    <scope>NUCLEOTIDE SEQUENCE [LARGE SCALE GENOMIC DNA]</scope>
    <source>
        <strain evidence="3 4">R1DC41</strain>
    </source>
</reference>
<feature type="transmembrane region" description="Helical" evidence="1">
    <location>
        <begin position="12"/>
        <end position="36"/>
    </location>
</feature>
<evidence type="ECO:0000313" key="4">
    <source>
        <dbReference type="Proteomes" id="UP000593626"/>
    </source>
</evidence>
<organism evidence="3 4">
    <name type="scientific">Mangrovibacillus cuniculi</name>
    <dbReference type="NCBI Taxonomy" id="2593652"/>
    <lineage>
        <taxon>Bacteria</taxon>
        <taxon>Bacillati</taxon>
        <taxon>Bacillota</taxon>
        <taxon>Bacilli</taxon>
        <taxon>Bacillales</taxon>
        <taxon>Bacillaceae</taxon>
        <taxon>Mangrovibacillus</taxon>
    </lineage>
</organism>
<dbReference type="KEGG" id="mcui:G8O30_15430"/>
<dbReference type="InterPro" id="IPR003675">
    <property type="entry name" value="Rce1/LyrA-like_dom"/>
</dbReference>
<dbReference type="GO" id="GO:0080120">
    <property type="term" value="P:CAAX-box protein maturation"/>
    <property type="evidence" value="ECO:0007669"/>
    <property type="project" value="UniProtKB-ARBA"/>
</dbReference>
<dbReference type="GO" id="GO:0006508">
    <property type="term" value="P:proteolysis"/>
    <property type="evidence" value="ECO:0007669"/>
    <property type="project" value="UniProtKB-KW"/>
</dbReference>
<protein>
    <submittedName>
        <fullName evidence="3">CPBP family intramembrane metalloprotease</fullName>
    </submittedName>
</protein>
<dbReference type="PANTHER" id="PTHR36435:SF6">
    <property type="entry name" value="ABORTIVE INFECTION PROTEIN"/>
    <property type="match status" value="1"/>
</dbReference>
<keyword evidence="3" id="KW-0482">Metalloprotease</keyword>
<feature type="transmembrane region" description="Helical" evidence="1">
    <location>
        <begin position="57"/>
        <end position="76"/>
    </location>
</feature>
<dbReference type="EMBL" id="CP049742">
    <property type="protein sequence ID" value="QPC48490.1"/>
    <property type="molecule type" value="Genomic_DNA"/>
</dbReference>
<evidence type="ECO:0000256" key="1">
    <source>
        <dbReference type="SAM" id="Phobius"/>
    </source>
</evidence>
<dbReference type="InterPro" id="IPR052710">
    <property type="entry name" value="CAAX_protease"/>
</dbReference>
<dbReference type="Proteomes" id="UP000593626">
    <property type="component" value="Chromosome"/>
</dbReference>
<keyword evidence="1" id="KW-0812">Transmembrane</keyword>
<evidence type="ECO:0000259" key="2">
    <source>
        <dbReference type="Pfam" id="PF02517"/>
    </source>
</evidence>
<gene>
    <name evidence="3" type="ORF">G8O30_15430</name>
</gene>
<proteinExistence type="predicted"/>
<dbReference type="GO" id="GO:0008237">
    <property type="term" value="F:metallopeptidase activity"/>
    <property type="evidence" value="ECO:0007669"/>
    <property type="project" value="UniProtKB-KW"/>
</dbReference>
<dbReference type="GO" id="GO:0004175">
    <property type="term" value="F:endopeptidase activity"/>
    <property type="evidence" value="ECO:0007669"/>
    <property type="project" value="UniProtKB-ARBA"/>
</dbReference>
<name>A0A7S8CEH1_9BACI</name>
<keyword evidence="3" id="KW-0378">Hydrolase</keyword>
<sequence length="215" mass="23712">MRDTPVAEAEKLVANFALYATLVGFILGLIIMVILLRKAGKPYKLDQETPLPVVPSVLFTILGLPLALFAQGFAALLEQAMGIELGSENTQQIIGIIEQAPIFILVVAVIGPILEEIVFRKVIFGALYERFSFFPAAIISSVIFSVGHMELEHTLLYTAMGLVFSFLYVYTKRIIVPIIAHVAMNTFVVLAQYVFADELEKYMQSVEGFIGGFGF</sequence>
<dbReference type="Pfam" id="PF02517">
    <property type="entry name" value="Rce1-like"/>
    <property type="match status" value="1"/>
</dbReference>
<feature type="transmembrane region" description="Helical" evidence="1">
    <location>
        <begin position="96"/>
        <end position="119"/>
    </location>
</feature>
<keyword evidence="4" id="KW-1185">Reference proteome</keyword>
<keyword evidence="3" id="KW-0645">Protease</keyword>
<feature type="transmembrane region" description="Helical" evidence="1">
    <location>
        <begin position="131"/>
        <end position="149"/>
    </location>
</feature>
<feature type="transmembrane region" description="Helical" evidence="1">
    <location>
        <begin position="178"/>
        <end position="196"/>
    </location>
</feature>
<keyword evidence="1" id="KW-0472">Membrane</keyword>
<dbReference type="PANTHER" id="PTHR36435">
    <property type="entry name" value="SLR1288 PROTEIN"/>
    <property type="match status" value="1"/>
</dbReference>
<keyword evidence="1" id="KW-1133">Transmembrane helix</keyword>
<feature type="domain" description="CAAX prenyl protease 2/Lysostaphin resistance protein A-like" evidence="2">
    <location>
        <begin position="100"/>
        <end position="187"/>
    </location>
</feature>